<evidence type="ECO:0000256" key="4">
    <source>
        <dbReference type="SAM" id="MobiDB-lite"/>
    </source>
</evidence>
<evidence type="ECO:0000256" key="1">
    <source>
        <dbReference type="ARBA" id="ARBA00022859"/>
    </source>
</evidence>
<feature type="compositionally biased region" description="Polar residues" evidence="4">
    <location>
        <begin position="77"/>
        <end position="99"/>
    </location>
</feature>
<dbReference type="InterPro" id="IPR036179">
    <property type="entry name" value="Ig-like_dom_sf"/>
</dbReference>
<dbReference type="PROSITE" id="PS50835">
    <property type="entry name" value="IG_LIKE"/>
    <property type="match status" value="1"/>
</dbReference>
<feature type="compositionally biased region" description="Pro residues" evidence="4">
    <location>
        <begin position="134"/>
        <end position="149"/>
    </location>
</feature>
<accession>A0A8D0FJ49</accession>
<feature type="domain" description="Ig-like" evidence="5">
    <location>
        <begin position="1"/>
        <end position="110"/>
    </location>
</feature>
<evidence type="ECO:0000256" key="2">
    <source>
        <dbReference type="ARBA" id="ARBA00023130"/>
    </source>
</evidence>
<evidence type="ECO:0000313" key="7">
    <source>
        <dbReference type="Proteomes" id="UP000694551"/>
    </source>
</evidence>
<dbReference type="Ensembl" id="ENSSOCT00000016236.1">
    <property type="protein sequence ID" value="ENSSOCP00000015838.1"/>
    <property type="gene ID" value="ENSSOCG00000011926.1"/>
</dbReference>
<evidence type="ECO:0000259" key="5">
    <source>
        <dbReference type="PROSITE" id="PS50835"/>
    </source>
</evidence>
<dbReference type="PANTHER" id="PTHR23266">
    <property type="entry name" value="IMMUNOGLOBULIN HEAVY CHAIN"/>
    <property type="match status" value="1"/>
</dbReference>
<dbReference type="GO" id="GO:0002250">
    <property type="term" value="P:adaptive immune response"/>
    <property type="evidence" value="ECO:0007669"/>
    <property type="project" value="UniProtKB-KW"/>
</dbReference>
<dbReference type="AlphaFoldDB" id="A0A8D0FJ49"/>
<reference evidence="6" key="1">
    <citation type="submission" date="2025-08" db="UniProtKB">
        <authorList>
            <consortium name="Ensembl"/>
        </authorList>
    </citation>
    <scope>IDENTIFICATION</scope>
</reference>
<dbReference type="InterPro" id="IPR013106">
    <property type="entry name" value="Ig_V-set"/>
</dbReference>
<feature type="region of interest" description="Disordered" evidence="4">
    <location>
        <begin position="77"/>
        <end position="163"/>
    </location>
</feature>
<dbReference type="SUPFAM" id="SSF48726">
    <property type="entry name" value="Immunoglobulin"/>
    <property type="match status" value="1"/>
</dbReference>
<dbReference type="Gene3D" id="2.60.40.10">
    <property type="entry name" value="Immunoglobulins"/>
    <property type="match status" value="1"/>
</dbReference>
<dbReference type="InterPro" id="IPR007110">
    <property type="entry name" value="Ig-like_dom"/>
</dbReference>
<sequence>PTVPVLWMFLYKPDTGGNRFGQNSGLSLSRSFPTPGGSLILVCKGSGFTFSSFEMHWVRQAPGKGLEWVASIHSSGSVRGRSTISRDNAQSTVTLQMSSLRDDDTATYYCAKEPGSGAGTNPGPEPQHPSDGSPNPPKTAEPIPDPCPESSPFAPSLDFLHRE</sequence>
<dbReference type="GO" id="GO:0005576">
    <property type="term" value="C:extracellular region"/>
    <property type="evidence" value="ECO:0007669"/>
    <property type="project" value="UniProtKB-ARBA"/>
</dbReference>
<evidence type="ECO:0000313" key="6">
    <source>
        <dbReference type="Ensembl" id="ENSSOCP00000015838.1"/>
    </source>
</evidence>
<dbReference type="Proteomes" id="UP000694551">
    <property type="component" value="Unplaced"/>
</dbReference>
<name>A0A8D0FJ49_STROC</name>
<keyword evidence="7" id="KW-1185">Reference proteome</keyword>
<keyword evidence="1" id="KW-0391">Immunity</keyword>
<dbReference type="Pfam" id="PF07686">
    <property type="entry name" value="V-set"/>
    <property type="match status" value="1"/>
</dbReference>
<keyword evidence="2" id="KW-1064">Adaptive immunity</keyword>
<dbReference type="SMART" id="SM00406">
    <property type="entry name" value="IGv"/>
    <property type="match status" value="1"/>
</dbReference>
<protein>
    <recommendedName>
        <fullName evidence="5">Ig-like domain-containing protein</fullName>
    </recommendedName>
</protein>
<dbReference type="InterPro" id="IPR013783">
    <property type="entry name" value="Ig-like_fold"/>
</dbReference>
<dbReference type="GO" id="GO:0019814">
    <property type="term" value="C:immunoglobulin complex"/>
    <property type="evidence" value="ECO:0007669"/>
    <property type="project" value="UniProtKB-KW"/>
</dbReference>
<organism evidence="6 7">
    <name type="scientific">Strix occidentalis caurina</name>
    <name type="common">northern spotted owl</name>
    <dbReference type="NCBI Taxonomy" id="311401"/>
    <lineage>
        <taxon>Eukaryota</taxon>
        <taxon>Metazoa</taxon>
        <taxon>Chordata</taxon>
        <taxon>Craniata</taxon>
        <taxon>Vertebrata</taxon>
        <taxon>Euteleostomi</taxon>
        <taxon>Archelosauria</taxon>
        <taxon>Archosauria</taxon>
        <taxon>Dinosauria</taxon>
        <taxon>Saurischia</taxon>
        <taxon>Theropoda</taxon>
        <taxon>Coelurosauria</taxon>
        <taxon>Aves</taxon>
        <taxon>Neognathae</taxon>
        <taxon>Neoaves</taxon>
        <taxon>Telluraves</taxon>
        <taxon>Strigiformes</taxon>
        <taxon>Strigidae</taxon>
        <taxon>Strix</taxon>
    </lineage>
</organism>
<proteinExistence type="predicted"/>
<reference evidence="6" key="2">
    <citation type="submission" date="2025-09" db="UniProtKB">
        <authorList>
            <consortium name="Ensembl"/>
        </authorList>
    </citation>
    <scope>IDENTIFICATION</scope>
</reference>
<evidence type="ECO:0000256" key="3">
    <source>
        <dbReference type="ARBA" id="ARBA00043265"/>
    </source>
</evidence>
<dbReference type="InterPro" id="IPR050199">
    <property type="entry name" value="IgHV"/>
</dbReference>
<keyword evidence="3" id="KW-1280">Immunoglobulin</keyword>